<evidence type="ECO:0000256" key="5">
    <source>
        <dbReference type="ARBA" id="ARBA00035420"/>
    </source>
</evidence>
<sequence>MTRIQRGSIAQKRRTKMRFFTFFHFRGAHSNLIRTFSQQRIKALFSSQRDRDRKKRDFRSFWIGRINAIIRIGQNKEKIYYSYSYSNLMSNLYKKQSLLNRKIVSQISILKGNCLFMIANDIIQN</sequence>
<evidence type="ECO:0000256" key="3">
    <source>
        <dbReference type="ARBA" id="ARBA00023274"/>
    </source>
</evidence>
<dbReference type="Gene3D" id="1.10.1900.20">
    <property type="entry name" value="Ribosomal protein L20"/>
    <property type="match status" value="1"/>
</dbReference>
<dbReference type="GO" id="GO:0005840">
    <property type="term" value="C:ribosome"/>
    <property type="evidence" value="ECO:0007669"/>
    <property type="project" value="UniProtKB-KW"/>
</dbReference>
<protein>
    <recommendedName>
        <fullName evidence="4">Large ribosomal subunit protein bL20c</fullName>
    </recommendedName>
    <alternativeName>
        <fullName evidence="5">50S ribosomal protein L20, chloroplastic</fullName>
    </alternativeName>
</protein>
<keyword evidence="6" id="KW-0150">Chloroplast</keyword>
<evidence type="ECO:0000313" key="6">
    <source>
        <dbReference type="EMBL" id="QQD90319.1"/>
    </source>
</evidence>
<dbReference type="Pfam" id="PF00453">
    <property type="entry name" value="Ribosomal_L20"/>
    <property type="match status" value="1"/>
</dbReference>
<dbReference type="SUPFAM" id="SSF74731">
    <property type="entry name" value="Ribosomal protein L20"/>
    <property type="match status" value="1"/>
</dbReference>
<geneLocation type="chloroplast" evidence="6"/>
<reference evidence="6" key="2">
    <citation type="submission" date="2021-03" db="EMBL/GenBank/DDBJ databases">
        <title>Complete Chloroplast Genome of Vicia cracca.</title>
        <authorList>
            <person name="Xx X."/>
        </authorList>
    </citation>
    <scope>NUCLEOTIDE SEQUENCE</scope>
</reference>
<dbReference type="RefSeq" id="YP_010132570.1">
    <property type="nucleotide sequence ID" value="NC_056383.1"/>
</dbReference>
<dbReference type="CDD" id="cd07026">
    <property type="entry name" value="Ribosomal_L20"/>
    <property type="match status" value="1"/>
</dbReference>
<evidence type="ECO:0000256" key="1">
    <source>
        <dbReference type="ARBA" id="ARBA00007698"/>
    </source>
</evidence>
<name>A0A7T4XAQ9_VICCR</name>
<gene>
    <name evidence="6" type="primary">rpl20</name>
</gene>
<dbReference type="GO" id="GO:0003735">
    <property type="term" value="F:structural constituent of ribosome"/>
    <property type="evidence" value="ECO:0007669"/>
    <property type="project" value="InterPro"/>
</dbReference>
<dbReference type="PANTHER" id="PTHR10986">
    <property type="entry name" value="39S RIBOSOMAL PROTEIN L20"/>
    <property type="match status" value="1"/>
</dbReference>
<comment type="similarity">
    <text evidence="1">Belongs to the bacterial ribosomal protein bL20 family.</text>
</comment>
<dbReference type="PRINTS" id="PR00062">
    <property type="entry name" value="RIBOSOMALL20"/>
</dbReference>
<evidence type="ECO:0000256" key="4">
    <source>
        <dbReference type="ARBA" id="ARBA00035295"/>
    </source>
</evidence>
<dbReference type="GeneID" id="65342490"/>
<dbReference type="Gene3D" id="6.10.160.10">
    <property type="match status" value="1"/>
</dbReference>
<accession>A0A7T4XAQ9</accession>
<evidence type="ECO:0000256" key="2">
    <source>
        <dbReference type="ARBA" id="ARBA00022980"/>
    </source>
</evidence>
<reference evidence="6" key="1">
    <citation type="submission" date="2020-11" db="EMBL/GenBank/DDBJ databases">
        <authorList>
            <person name="Abbas M."/>
            <person name="Al-Sayah O.M."/>
            <person name="Andersen R.L.H."/>
            <person name="Bergmann J.E."/>
            <person name="Bova E."/>
            <person name="Brown M.E."/>
            <person name="Bubb C.A."/>
            <person name="Burke A.C."/>
            <person name="Callaghan L.J."/>
            <person name="Cen M."/>
            <person name="Choy S."/>
            <person name="Cooney E.A."/>
            <person name="Costea E.M."/>
            <person name="Dean S.N."/>
            <person name="DeRose A."/>
            <person name="Dusenberry H.A."/>
            <person name="English J.H."/>
            <person name="Evans K.M."/>
            <person name="Ganiere N.C."/>
            <person name="Gidwani K.N."/>
            <person name="Giroski J.N."/>
            <person name="Golden E.M."/>
            <person name="Gonzalez D."/>
            <person name="Graham A.P."/>
            <person name="Guo Y."/>
            <person name="Hua K.S."/>
            <person name="Huynh L.M."/>
            <person name="Isaac D.M."/>
            <person name="Karmazyn C.B."/>
            <person name="Keith A.M."/>
            <person name="Khattri M.R."/>
            <person name="Khieu A.S."/>
            <person name="Khripkova S.C."/>
            <person name="Kim J.W."/>
            <person name="Lane S.C."/>
            <person name="Lascola A.T."/>
            <person name="Loui A.O."/>
            <person name="Lux A.T."/>
            <person name="Mannino A.M."/>
            <person name="Marcinko M.S."/>
            <person name="Martin A."/>
            <person name="Marvil H.G."/>
            <person name="May R.M."/>
            <person name="Mihalic J.A."/>
            <person name="Mullen A.E."/>
            <person name="Neal C.V."/>
            <person name="Neal M.A."/>
            <person name="Ortiz G."/>
            <person name="Patel R.U."/>
            <person name="Pathapadu A.S."/>
            <person name="Pellegrino J."/>
            <person name="Perks C.M."/>
            <person name="Peschel J.L."/>
            <person name="Peters W.T."/>
            <person name="Plenty T.M."/>
            <person name="Ramnath S.P."/>
            <person name="Ranatunga R.N."/>
            <person name="Reed E.A."/>
            <person name="Rockhill M.J."/>
            <person name="Rupp J.S."/>
            <person name="Salmon W.P."/>
            <person name="Santora M.A."/>
            <person name="Satcho E.S."/>
            <person name="Sathasivam A."/>
            <person name="Schartner A.G."/>
            <person name="Sergi R."/>
            <person name="Shannon L.C."/>
            <person name="Shay K.-I.J."/>
            <person name="Steinmetz E.L."/>
            <person name="Stern A.M."/>
            <person name="Vanacore A.D."/>
            <person name="Xu K."/>
            <person name="Grousd J.A."/>
            <person name="Warner M.H."/>
            <person name="Garlena R.A."/>
            <person name="Russell D.A."/>
            <person name="Pope W.H."/>
            <person name="Jacobs-Sera D."/>
            <person name="Hatfull G.F."/>
        </authorList>
    </citation>
    <scope>NUCLEOTIDE SEQUENCE</scope>
</reference>
<dbReference type="InterPro" id="IPR035566">
    <property type="entry name" value="Ribosomal_protein_bL20_C"/>
</dbReference>
<keyword evidence="3" id="KW-0687">Ribonucleoprotein</keyword>
<dbReference type="EMBL" id="MW266076">
    <property type="protein sequence ID" value="QQD90319.1"/>
    <property type="molecule type" value="Genomic_DNA"/>
</dbReference>
<dbReference type="AlphaFoldDB" id="A0A7T4XAQ9"/>
<dbReference type="GO" id="GO:0019843">
    <property type="term" value="F:rRNA binding"/>
    <property type="evidence" value="ECO:0007669"/>
    <property type="project" value="InterPro"/>
</dbReference>
<keyword evidence="2 6" id="KW-0689">Ribosomal protein</keyword>
<dbReference type="GO" id="GO:0006412">
    <property type="term" value="P:translation"/>
    <property type="evidence" value="ECO:0007669"/>
    <property type="project" value="InterPro"/>
</dbReference>
<dbReference type="InterPro" id="IPR005813">
    <property type="entry name" value="Ribosomal_bL20"/>
</dbReference>
<keyword evidence="6" id="KW-0934">Plastid</keyword>
<organism evidence="6">
    <name type="scientific">Vicia cracca</name>
    <name type="common">Bird vetch</name>
    <dbReference type="NCBI Taxonomy" id="3905"/>
    <lineage>
        <taxon>Eukaryota</taxon>
        <taxon>Viridiplantae</taxon>
        <taxon>Streptophyta</taxon>
        <taxon>Embryophyta</taxon>
        <taxon>Tracheophyta</taxon>
        <taxon>Spermatophyta</taxon>
        <taxon>Magnoliopsida</taxon>
        <taxon>eudicotyledons</taxon>
        <taxon>Gunneridae</taxon>
        <taxon>Pentapetalae</taxon>
        <taxon>rosids</taxon>
        <taxon>fabids</taxon>
        <taxon>Fabales</taxon>
        <taxon>Fabaceae</taxon>
        <taxon>Papilionoideae</taxon>
        <taxon>50 kb inversion clade</taxon>
        <taxon>NPAAA clade</taxon>
        <taxon>Hologalegina</taxon>
        <taxon>IRL clade</taxon>
        <taxon>Fabeae</taxon>
        <taxon>Vicia</taxon>
    </lineage>
</organism>
<dbReference type="GO" id="GO:1990904">
    <property type="term" value="C:ribonucleoprotein complex"/>
    <property type="evidence" value="ECO:0007669"/>
    <property type="project" value="UniProtKB-KW"/>
</dbReference>
<proteinExistence type="inferred from homology"/>